<dbReference type="RefSeq" id="WP_144388609.1">
    <property type="nucleotide sequence ID" value="NZ_CANNCB010000032.1"/>
</dbReference>
<dbReference type="OrthoDB" id="9807950at2"/>
<dbReference type="InterPro" id="IPR006135">
    <property type="entry name" value="T3SS_substrate_exporter"/>
</dbReference>
<dbReference type="PANTHER" id="PTHR30531">
    <property type="entry name" value="FLAGELLAR BIOSYNTHETIC PROTEIN FLHB"/>
    <property type="match status" value="1"/>
</dbReference>
<evidence type="ECO:0000256" key="2">
    <source>
        <dbReference type="ARBA" id="ARBA00010690"/>
    </source>
</evidence>
<evidence type="ECO:0000256" key="6">
    <source>
        <dbReference type="ARBA" id="ARBA00022692"/>
    </source>
</evidence>
<evidence type="ECO:0000256" key="3">
    <source>
        <dbReference type="ARBA" id="ARBA00021622"/>
    </source>
</evidence>
<evidence type="ECO:0000256" key="7">
    <source>
        <dbReference type="ARBA" id="ARBA00022795"/>
    </source>
</evidence>
<feature type="transmembrane region" description="Helical" evidence="13">
    <location>
        <begin position="95"/>
        <end position="117"/>
    </location>
</feature>
<evidence type="ECO:0000256" key="11">
    <source>
        <dbReference type="ARBA" id="ARBA00023225"/>
    </source>
</evidence>
<dbReference type="Pfam" id="PF01312">
    <property type="entry name" value="Bac_export_2"/>
    <property type="match status" value="1"/>
</dbReference>
<keyword evidence="15" id="KW-0282">Flagellum</keyword>
<evidence type="ECO:0000256" key="14">
    <source>
        <dbReference type="SAM" id="MobiDB-lite"/>
    </source>
</evidence>
<sequence length="371" mass="41812">MSDDKTEQASSKRLQQAREKGQIARAKEFTGAVTLIVALAYFINQGASLRTDLTHLFQASYTFDRTNVLNTGPSLMLLGEGLFLLIKLFAPLMVIQYVASIMSSSILGGISFNFAVISPKFSKLNPGAGFKRIFSSQTLIEFIKNVIKIALILSILYYMLEHNIGYLRGLMRASFNTVSNVSMELVIEIIVFLICVTILFGLIDVPYQKMTFNKQMRMSKSEVKQEHKEQEGNPEVKGRIRQIQMQNARRQATKTVPTADVVLMNPTHYAVAIKYDITKAEAPYVVARGKNEVAFYIKSLADKHEVEVLIVPALARSIYHTTKLEQMIPNQLFVAVAHILTYVNQLKSWKNGQHPKPNSLPSFSIPKELRY</sequence>
<comment type="caution">
    <text evidence="15">The sequence shown here is derived from an EMBL/GenBank/DDBJ whole genome shotgun (WGS) entry which is preliminary data.</text>
</comment>
<keyword evidence="11 13" id="KW-1006">Bacterial flagellum protein export</keyword>
<dbReference type="Proteomes" id="UP000319828">
    <property type="component" value="Unassembled WGS sequence"/>
</dbReference>
<keyword evidence="9 13" id="KW-1133">Transmembrane helix</keyword>
<evidence type="ECO:0000256" key="9">
    <source>
        <dbReference type="ARBA" id="ARBA00022989"/>
    </source>
</evidence>
<evidence type="ECO:0000256" key="5">
    <source>
        <dbReference type="ARBA" id="ARBA00022475"/>
    </source>
</evidence>
<accession>A0A557P2R3</accession>
<evidence type="ECO:0000256" key="10">
    <source>
        <dbReference type="ARBA" id="ARBA00023136"/>
    </source>
</evidence>
<dbReference type="PANTHER" id="PTHR30531:SF12">
    <property type="entry name" value="FLAGELLAR BIOSYNTHETIC PROTEIN FLHB"/>
    <property type="match status" value="1"/>
</dbReference>
<dbReference type="Gene3D" id="6.10.250.2080">
    <property type="match status" value="1"/>
</dbReference>
<dbReference type="Gene3D" id="3.40.1690.10">
    <property type="entry name" value="secretion proteins EscU"/>
    <property type="match status" value="1"/>
</dbReference>
<proteinExistence type="inferred from homology"/>
<dbReference type="InterPro" id="IPR006136">
    <property type="entry name" value="FlhB"/>
</dbReference>
<gene>
    <name evidence="13 15" type="primary">flhB</name>
    <name evidence="15" type="ORF">FOF44_12550</name>
</gene>
<dbReference type="EMBL" id="VMKJ01000027">
    <property type="protein sequence ID" value="TVO34917.1"/>
    <property type="molecule type" value="Genomic_DNA"/>
</dbReference>
<organism evidence="15 16">
    <name type="scientific">Vibrio algivorus</name>
    <dbReference type="NCBI Taxonomy" id="1667024"/>
    <lineage>
        <taxon>Bacteria</taxon>
        <taxon>Pseudomonadati</taxon>
        <taxon>Pseudomonadota</taxon>
        <taxon>Gammaproteobacteria</taxon>
        <taxon>Vibrionales</taxon>
        <taxon>Vibrionaceae</taxon>
        <taxon>Vibrio</taxon>
    </lineage>
</organism>
<dbReference type="SUPFAM" id="SSF160544">
    <property type="entry name" value="EscU C-terminal domain-like"/>
    <property type="match status" value="1"/>
</dbReference>
<evidence type="ECO:0000256" key="4">
    <source>
        <dbReference type="ARBA" id="ARBA00022448"/>
    </source>
</evidence>
<keyword evidence="15" id="KW-0966">Cell projection</keyword>
<evidence type="ECO:0000256" key="12">
    <source>
        <dbReference type="ARBA" id="ARBA00025078"/>
    </source>
</evidence>
<protein>
    <recommendedName>
        <fullName evidence="3 13">Flagellar biosynthetic protein FlhB</fullName>
    </recommendedName>
</protein>
<dbReference type="GO" id="GO:0005886">
    <property type="term" value="C:plasma membrane"/>
    <property type="evidence" value="ECO:0007669"/>
    <property type="project" value="UniProtKB-SubCell"/>
</dbReference>
<comment type="function">
    <text evidence="12 13">Required for formation of the rod structure in the basal body of the flagellar apparatus. Together with FliI and FliH, may constitute the export apparatus of flagellin.</text>
</comment>
<keyword evidence="5 13" id="KW-1003">Cell membrane</keyword>
<reference evidence="15 16" key="1">
    <citation type="submission" date="2019-07" db="EMBL/GenBank/DDBJ databases">
        <title>The draft genome sequence of Vibrio algivorus M1486.</title>
        <authorList>
            <person name="Meng X."/>
        </authorList>
    </citation>
    <scope>NUCLEOTIDE SEQUENCE [LARGE SCALE GENOMIC DNA]</scope>
    <source>
        <strain evidence="15 16">M1486</strain>
    </source>
</reference>
<dbReference type="InterPro" id="IPR029025">
    <property type="entry name" value="T3SS_substrate_exporter_C"/>
</dbReference>
<evidence type="ECO:0000256" key="13">
    <source>
        <dbReference type="RuleBase" id="RU364091"/>
    </source>
</evidence>
<feature type="transmembrane region" description="Helical" evidence="13">
    <location>
        <begin position="29"/>
        <end position="47"/>
    </location>
</feature>
<keyword evidence="7 13" id="KW-1005">Bacterial flagellum biogenesis</keyword>
<keyword evidence="15" id="KW-0969">Cilium</keyword>
<feature type="transmembrane region" description="Helical" evidence="13">
    <location>
        <begin position="138"/>
        <end position="160"/>
    </location>
</feature>
<keyword evidence="4 13" id="KW-0813">Transport</keyword>
<evidence type="ECO:0000313" key="15">
    <source>
        <dbReference type="EMBL" id="TVO34917.1"/>
    </source>
</evidence>
<feature type="region of interest" description="Disordered" evidence="14">
    <location>
        <begin position="352"/>
        <end position="371"/>
    </location>
</feature>
<evidence type="ECO:0000256" key="8">
    <source>
        <dbReference type="ARBA" id="ARBA00022927"/>
    </source>
</evidence>
<dbReference type="NCBIfam" id="TIGR00328">
    <property type="entry name" value="flhB"/>
    <property type="match status" value="1"/>
</dbReference>
<evidence type="ECO:0000256" key="1">
    <source>
        <dbReference type="ARBA" id="ARBA00004651"/>
    </source>
</evidence>
<comment type="subcellular location">
    <subcellularLocation>
        <location evidence="1">Cell membrane</location>
        <topology evidence="1">Multi-pass membrane protein</topology>
    </subcellularLocation>
</comment>
<dbReference type="GO" id="GO:0009306">
    <property type="term" value="P:protein secretion"/>
    <property type="evidence" value="ECO:0007669"/>
    <property type="project" value="InterPro"/>
</dbReference>
<comment type="similarity">
    <text evidence="2 13">Belongs to the type III secretion exporter family.</text>
</comment>
<dbReference type="PRINTS" id="PR00950">
    <property type="entry name" value="TYPE3IMSPROT"/>
</dbReference>
<keyword evidence="6 13" id="KW-0812">Transmembrane</keyword>
<name>A0A557P2R3_9VIBR</name>
<keyword evidence="8 13" id="KW-0653">Protein transport</keyword>
<dbReference type="AlphaFoldDB" id="A0A557P2R3"/>
<keyword evidence="10 13" id="KW-0472">Membrane</keyword>
<dbReference type="GO" id="GO:0044780">
    <property type="term" value="P:bacterial-type flagellum assembly"/>
    <property type="evidence" value="ECO:0007669"/>
    <property type="project" value="InterPro"/>
</dbReference>
<feature type="transmembrane region" description="Helical" evidence="13">
    <location>
        <begin position="185"/>
        <end position="207"/>
    </location>
</feature>
<evidence type="ECO:0000313" key="16">
    <source>
        <dbReference type="Proteomes" id="UP000319828"/>
    </source>
</evidence>